<evidence type="ECO:0000313" key="3">
    <source>
        <dbReference type="Proteomes" id="UP000002700"/>
    </source>
</evidence>
<dbReference type="Proteomes" id="UP000002700">
    <property type="component" value="Chromosome I"/>
</dbReference>
<evidence type="ECO:0000313" key="2">
    <source>
        <dbReference type="EMBL" id="ABA50337.1"/>
    </source>
</evidence>
<reference evidence="2 3" key="1">
    <citation type="submission" date="2005-09" db="EMBL/GenBank/DDBJ databases">
        <authorList>
            <person name="Woods D.E."/>
            <person name="Nierman W.C."/>
        </authorList>
    </citation>
    <scope>NUCLEOTIDE SEQUENCE [LARGE SCALE GENOMIC DNA]</scope>
    <source>
        <strain evidence="2 3">1710b</strain>
    </source>
</reference>
<dbReference type="InterPro" id="IPR019651">
    <property type="entry name" value="Glutamate_DH_NAD-spec"/>
</dbReference>
<dbReference type="Pfam" id="PF10712">
    <property type="entry name" value="NAD-GH"/>
    <property type="match status" value="1"/>
</dbReference>
<organism evidence="2 3">
    <name type="scientific">Burkholderia pseudomallei (strain 1710b)</name>
    <dbReference type="NCBI Taxonomy" id="320372"/>
    <lineage>
        <taxon>Bacteria</taxon>
        <taxon>Pseudomonadati</taxon>
        <taxon>Pseudomonadota</taxon>
        <taxon>Betaproteobacteria</taxon>
        <taxon>Burkholderiales</taxon>
        <taxon>Burkholderiaceae</taxon>
        <taxon>Burkholderia</taxon>
        <taxon>pseudomallei group</taxon>
    </lineage>
</organism>
<dbReference type="AlphaFoldDB" id="Q3JP11"/>
<protein>
    <submittedName>
        <fullName evidence="2">Putative NAD-specific glutamate dehydrogenase encoded in antisense gene pair with dnaKJ</fullName>
    </submittedName>
</protein>
<evidence type="ECO:0000256" key="1">
    <source>
        <dbReference type="SAM" id="MobiDB-lite"/>
    </source>
</evidence>
<feature type="region of interest" description="Disordered" evidence="1">
    <location>
        <begin position="1"/>
        <end position="25"/>
    </location>
</feature>
<gene>
    <name evidence="2" type="primary">gdhA</name>
    <name evidence="2" type="ordered locus">BURPS1710b_3321</name>
</gene>
<dbReference type="HOGENOM" id="CLU_009163_1_0_4"/>
<dbReference type="EnsemblBacteria" id="ABA50337">
    <property type="protein sequence ID" value="ABA50337"/>
    <property type="gene ID" value="BURPS1710b_3321"/>
</dbReference>
<dbReference type="EMBL" id="CP000124">
    <property type="protein sequence ID" value="ABA50337.1"/>
    <property type="molecule type" value="Genomic_DNA"/>
</dbReference>
<proteinExistence type="predicted"/>
<name>Q3JP11_BURP1</name>
<dbReference type="KEGG" id="bpm:BURPS1710b_3321"/>
<accession>Q3JP11</accession>
<sequence length="685" mass="79426">MIRPFGSEETDPGKPRRAPPIEAPDAVDRHPASVLLHFLEVGIDDVVGRLRAALRRRTFGCRPGRARGACLLRLHVGVHLLAELLRRRRNRFDLRVDRRLVARRVLQHVLELLERRFDLLLLARLQLVAVLGERLLRAVHERIALVAGFGELTQLVVFRRVRFRVLHHLLDLGFGQARVRLDRDLVFLAGRLVLRADVQDAVRVDVEGHFDLRHAARRGRDALEVELAEQLVARRHLAFALEHLDRHGALVVVRRRIHLSVLRRDRRVLVDHLRHHAAERLDAERQRRHVEQQHVLAVARKHLALDRRAHRDGFVRVHVAARLLAEEFLHLLLHLRHAGLAADEDHVVDVRHLDARVLDRGAARLDRALDQILDERLELRARDLQVQVLRARRVGRDVRQVDFGLLARRQLDLRLLGRFLQALQREHVLREIDALLLLEFADDVIDDALVEVLAAEERVAVGRQHFELHFAVDVRDLDDRHVERAAAEVIHRDLAIALLGLVEAERERGRGRLVDDPLDFEARDAPRVLRRLALAVVEVRRHRDHGFRDRLAEVVFGRLLHLAQHFGRHLRRGELLAVRLDPRVAVVRLDDRVRHQADVLLDFLLFETAADQALDREQRVLRVRHRLALGGRADEHFVVVHVRDDRRRRARAFRILDDLDLVAFHDRDARVRGAEVNTDDLSHFS</sequence>